<dbReference type="InterPro" id="IPR044492">
    <property type="entry name" value="P_typ_ATPase_HD_dom"/>
</dbReference>
<evidence type="ECO:0000256" key="5">
    <source>
        <dbReference type="ARBA" id="ARBA00022741"/>
    </source>
</evidence>
<dbReference type="Pfam" id="PF00689">
    <property type="entry name" value="Cation_ATPase_C"/>
    <property type="match status" value="1"/>
</dbReference>
<feature type="transmembrane region" description="Helical" evidence="12">
    <location>
        <begin position="48"/>
        <end position="71"/>
    </location>
</feature>
<dbReference type="InterPro" id="IPR004014">
    <property type="entry name" value="ATPase_P-typ_cation-transptr_N"/>
</dbReference>
<dbReference type="Gene3D" id="1.20.1110.10">
    <property type="entry name" value="Calcium-transporting ATPase, transmembrane domain"/>
    <property type="match status" value="1"/>
</dbReference>
<dbReference type="Pfam" id="PF00690">
    <property type="entry name" value="Cation_ATPase_N"/>
    <property type="match status" value="1"/>
</dbReference>
<evidence type="ECO:0000256" key="9">
    <source>
        <dbReference type="ARBA" id="ARBA00022989"/>
    </source>
</evidence>
<evidence type="ECO:0000256" key="2">
    <source>
        <dbReference type="ARBA" id="ARBA00005675"/>
    </source>
</evidence>
<dbReference type="PRINTS" id="PR00121">
    <property type="entry name" value="NAKATPASE"/>
</dbReference>
<dbReference type="InterPro" id="IPR059000">
    <property type="entry name" value="ATPase_P-type_domA"/>
</dbReference>
<dbReference type="SFLD" id="SFLDS00003">
    <property type="entry name" value="Haloacid_Dehalogenase"/>
    <property type="match status" value="1"/>
</dbReference>
<feature type="transmembrane region" description="Helical" evidence="12">
    <location>
        <begin position="265"/>
        <end position="293"/>
    </location>
</feature>
<evidence type="ECO:0000259" key="13">
    <source>
        <dbReference type="SMART" id="SM00831"/>
    </source>
</evidence>
<dbReference type="SUPFAM" id="SSF81653">
    <property type="entry name" value="Calcium ATPase, transduction domain A"/>
    <property type="match status" value="1"/>
</dbReference>
<keyword evidence="5" id="KW-0547">Nucleotide-binding</keyword>
<dbReference type="Pfam" id="PF00122">
    <property type="entry name" value="E1-E2_ATPase"/>
    <property type="match status" value="1"/>
</dbReference>
<evidence type="ECO:0000313" key="15">
    <source>
        <dbReference type="Proteomes" id="UP000324781"/>
    </source>
</evidence>
<dbReference type="GO" id="GO:0005886">
    <property type="term" value="C:plasma membrane"/>
    <property type="evidence" value="ECO:0007669"/>
    <property type="project" value="UniProtKB-SubCell"/>
</dbReference>
<keyword evidence="9 12" id="KW-1133">Transmembrane helix</keyword>
<keyword evidence="10 12" id="KW-0472">Membrane</keyword>
<evidence type="ECO:0000256" key="3">
    <source>
        <dbReference type="ARBA" id="ARBA00022475"/>
    </source>
</evidence>
<keyword evidence="15" id="KW-1185">Reference proteome</keyword>
<proteinExistence type="inferred from homology"/>
<dbReference type="SUPFAM" id="SSF81665">
    <property type="entry name" value="Calcium ATPase, transmembrane domain M"/>
    <property type="match status" value="1"/>
</dbReference>
<dbReference type="Pfam" id="PF13246">
    <property type="entry name" value="Cation_ATPase"/>
    <property type="match status" value="1"/>
</dbReference>
<keyword evidence="3" id="KW-1003">Cell membrane</keyword>
<dbReference type="PANTHER" id="PTHR43294:SF21">
    <property type="entry name" value="CATION TRANSPORTING ATPASE"/>
    <property type="match status" value="1"/>
</dbReference>
<dbReference type="GO" id="GO:0005524">
    <property type="term" value="F:ATP binding"/>
    <property type="evidence" value="ECO:0007669"/>
    <property type="project" value="UniProtKB-KW"/>
</dbReference>
<dbReference type="InterPro" id="IPR008250">
    <property type="entry name" value="ATPase_P-typ_transduc_dom_A_sf"/>
</dbReference>
<keyword evidence="8" id="KW-1278">Translocase</keyword>
<dbReference type="SUPFAM" id="SSF56784">
    <property type="entry name" value="HAD-like"/>
    <property type="match status" value="1"/>
</dbReference>
<dbReference type="AlphaFoldDB" id="A0A1M6DCF3"/>
<dbReference type="PROSITE" id="PS00154">
    <property type="entry name" value="ATPASE_E1_E2"/>
    <property type="match status" value="1"/>
</dbReference>
<dbReference type="InterPro" id="IPR018303">
    <property type="entry name" value="ATPase_P-typ_P_site"/>
</dbReference>
<protein>
    <submittedName>
        <fullName evidence="14">Ca2+-transporting ATPase</fullName>
    </submittedName>
</protein>
<evidence type="ECO:0000256" key="12">
    <source>
        <dbReference type="SAM" id="Phobius"/>
    </source>
</evidence>
<comment type="catalytic activity">
    <reaction evidence="11">
        <text>Ca(2+)(in) + ATP + H2O = Ca(2+)(out) + ADP + phosphate + H(+)</text>
        <dbReference type="Rhea" id="RHEA:18105"/>
        <dbReference type="ChEBI" id="CHEBI:15377"/>
        <dbReference type="ChEBI" id="CHEBI:15378"/>
        <dbReference type="ChEBI" id="CHEBI:29108"/>
        <dbReference type="ChEBI" id="CHEBI:30616"/>
        <dbReference type="ChEBI" id="CHEBI:43474"/>
        <dbReference type="ChEBI" id="CHEBI:456216"/>
        <dbReference type="EC" id="7.2.2.10"/>
    </reaction>
</comment>
<keyword evidence="4 12" id="KW-0812">Transmembrane</keyword>
<name>A0A1M6DCF3_9FIRM</name>
<dbReference type="PRINTS" id="PR00119">
    <property type="entry name" value="CATATPASE"/>
</dbReference>
<evidence type="ECO:0000313" key="14">
    <source>
        <dbReference type="EMBL" id="SHI70944.1"/>
    </source>
</evidence>
<evidence type="ECO:0000256" key="1">
    <source>
        <dbReference type="ARBA" id="ARBA00004651"/>
    </source>
</evidence>
<evidence type="ECO:0000256" key="6">
    <source>
        <dbReference type="ARBA" id="ARBA00022840"/>
    </source>
</evidence>
<dbReference type="PANTHER" id="PTHR43294">
    <property type="entry name" value="SODIUM/POTASSIUM-TRANSPORTING ATPASE SUBUNIT ALPHA"/>
    <property type="match status" value="1"/>
</dbReference>
<evidence type="ECO:0000256" key="7">
    <source>
        <dbReference type="ARBA" id="ARBA00022842"/>
    </source>
</evidence>
<dbReference type="FunFam" id="3.40.50.1000:FF:000001">
    <property type="entry name" value="Phospholipid-transporting ATPase IC"/>
    <property type="match status" value="1"/>
</dbReference>
<dbReference type="InterPro" id="IPR050510">
    <property type="entry name" value="Cation_transp_ATPase_P-type"/>
</dbReference>
<dbReference type="InterPro" id="IPR006068">
    <property type="entry name" value="ATPase_P-typ_cation-transptr_C"/>
</dbReference>
<dbReference type="GO" id="GO:0005388">
    <property type="term" value="F:P-type calcium transporter activity"/>
    <property type="evidence" value="ECO:0007669"/>
    <property type="project" value="UniProtKB-EC"/>
</dbReference>
<dbReference type="Proteomes" id="UP000324781">
    <property type="component" value="Unassembled WGS sequence"/>
</dbReference>
<dbReference type="SUPFAM" id="SSF81660">
    <property type="entry name" value="Metal cation-transporting ATPase, ATP-binding domain N"/>
    <property type="match status" value="1"/>
</dbReference>
<dbReference type="InterPro" id="IPR001757">
    <property type="entry name" value="P_typ_ATPase"/>
</dbReference>
<dbReference type="NCBIfam" id="TIGR01494">
    <property type="entry name" value="ATPase_P-type"/>
    <property type="match status" value="3"/>
</dbReference>
<feature type="transmembrane region" description="Helical" evidence="12">
    <location>
        <begin position="791"/>
        <end position="810"/>
    </location>
</feature>
<dbReference type="Gene3D" id="2.70.150.10">
    <property type="entry name" value="Calcium-transporting ATPase, cytoplasmic transduction domain A"/>
    <property type="match status" value="1"/>
</dbReference>
<feature type="domain" description="Cation-transporting P-type ATPase N-terminal" evidence="13">
    <location>
        <begin position="3"/>
        <end position="73"/>
    </location>
</feature>
<dbReference type="FunFam" id="3.40.50.1000:FF:000028">
    <property type="entry name" value="Calcium-transporting P-type ATPase, putative"/>
    <property type="match status" value="1"/>
</dbReference>
<gene>
    <name evidence="14" type="ORF">SAMN05444373_100737</name>
</gene>
<sequence>MQAEKQLPVMDYSGNAVHGLSTEEAQRRLEIHGKNVLKSAKGHGWIKILLSQFTDLMIIILIASSIISFIMGENSEGIAILAIIILNGLLGFFQELRTEKALEALMNLAAPHAKVVRDGVIRDIPAEEVVPGDVVVLEAGNRVPADAVLLEANNLFADESMLTGESIPVAKFRTDQINAGLMDLSPRNLVYMGSMITNGTGRALVLVTGMETEMGRIAEMMETAGAQETPLQKKLEKLGEYMVTGCLIICAIVTLLGIVRGEPVIQMLLGGISLAVAAVPEGLPAVVTIALAIGVRRMVQKNALIRRLPAVETLGCATVICSDKTGTLTENRMTVVEAYAGKNPYVLRRNEHGRLGAWCRGREVHVEKTTGLKLLLKIGMLCNNARIMDGDSETGLDIEGDPTEVALVRAAIDAGLDRNAVFGAYRRVREIPFDSERKLMSVICRTPGGELFLFAKGAPEIIIDKCTKIMVGDRERDITHDDREKLRDECSAMTSRALRVMSFAYRTVQPSQLRRDDLESQLVFIGLAGMTDPPRKEAIEAVAKCRRAGIRTVMITGDHVETATAIARAMDIYREGDLVINGHEIDQMSDRELEEACRKATVFARVFPKHKLRIVRAIRNKGNIVAMTGDGVNDAPAVKDADIGIAMGKSGTDVTRQAASMILMDDNFSSIVAAVEEGRNIYSNIRKFIRYLLSCNVGEVLTMFLSMLMGLPIPLLPAQVLAVNLATDGLPAIALGMEPGEPDIMDRPPRSPNESVFSHGLARLILVRGVFIALSTIASFVIVHTMSGSLATARTAALVTLVLSQLIHVFECKSENKSLFEIPLLSNKYLILAVLSSLLLLLGIIYLPFLSAIFGTSALTVNEWLIAGGISLLVPVLVGIVGARKPGSMQKAGMEQN</sequence>
<dbReference type="InterPro" id="IPR023298">
    <property type="entry name" value="ATPase_P-typ_TM_dom_sf"/>
</dbReference>
<feature type="transmembrane region" description="Helical" evidence="12">
    <location>
        <begin position="830"/>
        <end position="852"/>
    </location>
</feature>
<dbReference type="InterPro" id="IPR023214">
    <property type="entry name" value="HAD_sf"/>
</dbReference>
<evidence type="ECO:0000256" key="8">
    <source>
        <dbReference type="ARBA" id="ARBA00022967"/>
    </source>
</evidence>
<dbReference type="EMBL" id="FQZP01000007">
    <property type="protein sequence ID" value="SHI70944.1"/>
    <property type="molecule type" value="Genomic_DNA"/>
</dbReference>
<dbReference type="SMART" id="SM00831">
    <property type="entry name" value="Cation_ATPase_N"/>
    <property type="match status" value="1"/>
</dbReference>
<accession>A0A1M6DCF3</accession>
<evidence type="ECO:0000256" key="4">
    <source>
        <dbReference type="ARBA" id="ARBA00022692"/>
    </source>
</evidence>
<keyword evidence="7" id="KW-0460">Magnesium</keyword>
<feature type="transmembrane region" description="Helical" evidence="12">
    <location>
        <begin position="765"/>
        <end position="785"/>
    </location>
</feature>
<dbReference type="InterPro" id="IPR023299">
    <property type="entry name" value="ATPase_P-typ_cyto_dom_N"/>
</dbReference>
<reference evidence="14 15" key="1">
    <citation type="submission" date="2016-11" db="EMBL/GenBank/DDBJ databases">
        <authorList>
            <person name="Varghese N."/>
            <person name="Submissions S."/>
        </authorList>
    </citation>
    <scope>NUCLEOTIDE SEQUENCE [LARGE SCALE GENOMIC DNA]</scope>
    <source>
        <strain evidence="14 15">DSM 19027</strain>
    </source>
</reference>
<keyword evidence="6" id="KW-0067">ATP-binding</keyword>
<comment type="subcellular location">
    <subcellularLocation>
        <location evidence="1">Cell membrane</location>
        <topology evidence="1">Multi-pass membrane protein</topology>
    </subcellularLocation>
</comment>
<organism evidence="14 15">
    <name type="scientific">Thermoclostridium caenicola</name>
    <dbReference type="NCBI Taxonomy" id="659425"/>
    <lineage>
        <taxon>Bacteria</taxon>
        <taxon>Bacillati</taxon>
        <taxon>Bacillota</taxon>
        <taxon>Clostridia</taxon>
        <taxon>Eubacteriales</taxon>
        <taxon>Oscillospiraceae</taxon>
        <taxon>Thermoclostridium</taxon>
    </lineage>
</organism>
<dbReference type="InterPro" id="IPR036412">
    <property type="entry name" value="HAD-like_sf"/>
</dbReference>
<evidence type="ECO:0000256" key="10">
    <source>
        <dbReference type="ARBA" id="ARBA00023136"/>
    </source>
</evidence>
<comment type="similarity">
    <text evidence="2">Belongs to the cation transport ATPase (P-type) (TC 3.A.3) family. Type IIA subfamily.</text>
</comment>
<evidence type="ECO:0000256" key="11">
    <source>
        <dbReference type="ARBA" id="ARBA00048694"/>
    </source>
</evidence>
<dbReference type="Gene3D" id="3.40.1110.10">
    <property type="entry name" value="Calcium-transporting ATPase, cytoplasmic domain N"/>
    <property type="match status" value="1"/>
</dbReference>
<dbReference type="GO" id="GO:0016887">
    <property type="term" value="F:ATP hydrolysis activity"/>
    <property type="evidence" value="ECO:0007669"/>
    <property type="project" value="InterPro"/>
</dbReference>
<dbReference type="SFLD" id="SFLDF00027">
    <property type="entry name" value="p-type_atpase"/>
    <property type="match status" value="1"/>
</dbReference>
<dbReference type="Gene3D" id="3.40.50.1000">
    <property type="entry name" value="HAD superfamily/HAD-like"/>
    <property type="match status" value="1"/>
</dbReference>
<feature type="transmembrane region" description="Helical" evidence="12">
    <location>
        <begin position="864"/>
        <end position="883"/>
    </location>
</feature>
<dbReference type="FunFam" id="1.20.1110.10:FF:000065">
    <property type="entry name" value="Sarcoplasmic/endoplasmic reticulum calcium ATPase 1"/>
    <property type="match status" value="1"/>
</dbReference>
<feature type="transmembrane region" description="Helical" evidence="12">
    <location>
        <begin position="241"/>
        <end position="259"/>
    </location>
</feature>
<feature type="transmembrane region" description="Helical" evidence="12">
    <location>
        <begin position="77"/>
        <end position="96"/>
    </location>
</feature>
<dbReference type="SFLD" id="SFLDG00002">
    <property type="entry name" value="C1.7:_P-type_atpase_like"/>
    <property type="match status" value="1"/>
</dbReference>
<feature type="transmembrane region" description="Helical" evidence="12">
    <location>
        <begin position="688"/>
        <end position="709"/>
    </location>
</feature>